<evidence type="ECO:0000313" key="2">
    <source>
        <dbReference type="Proteomes" id="UP000238701"/>
    </source>
</evidence>
<dbReference type="Proteomes" id="UP000238701">
    <property type="component" value="Unassembled WGS sequence"/>
</dbReference>
<accession>A0A2U3KXQ6</accession>
<evidence type="ECO:0000313" key="1">
    <source>
        <dbReference type="EMBL" id="SPF44377.1"/>
    </source>
</evidence>
<name>A0A2U3KXQ6_9BACT</name>
<protein>
    <submittedName>
        <fullName evidence="1">Uncharacterized protein</fullName>
    </submittedName>
</protein>
<dbReference type="AlphaFoldDB" id="A0A2U3KXQ6"/>
<organism evidence="1 2">
    <name type="scientific">Candidatus Sulfotelmatobacter kueseliae</name>
    <dbReference type="NCBI Taxonomy" id="2042962"/>
    <lineage>
        <taxon>Bacteria</taxon>
        <taxon>Pseudomonadati</taxon>
        <taxon>Acidobacteriota</taxon>
        <taxon>Terriglobia</taxon>
        <taxon>Terriglobales</taxon>
        <taxon>Candidatus Korobacteraceae</taxon>
        <taxon>Candidatus Sulfotelmatobacter</taxon>
    </lineage>
</organism>
<proteinExistence type="predicted"/>
<sequence length="25" mass="2926">MQGLTQILKLNDVAWQPDLRLSSLW</sequence>
<dbReference type="EMBL" id="OMOD01000148">
    <property type="protein sequence ID" value="SPF44377.1"/>
    <property type="molecule type" value="Genomic_DNA"/>
</dbReference>
<gene>
    <name evidence="1" type="ORF">SBA1_530035</name>
</gene>
<reference evidence="2" key="1">
    <citation type="submission" date="2018-02" db="EMBL/GenBank/DDBJ databases">
        <authorList>
            <person name="Hausmann B."/>
        </authorList>
    </citation>
    <scope>NUCLEOTIDE SEQUENCE [LARGE SCALE GENOMIC DNA]</scope>
    <source>
        <strain evidence="2">Peat soil MAG SbA1</strain>
    </source>
</reference>